<sequence length="73" mass="7776">MKLQVKKTKLKALSQSQQLNLVQTPNVAGGNIEPNSSYPSYRNCPPPTDTDTIATSPGPGQICVITGPCTDFN</sequence>
<dbReference type="EMBL" id="JXYA01000017">
    <property type="protein sequence ID" value="KJZ09870.1"/>
    <property type="molecule type" value="Genomic_DNA"/>
</dbReference>
<reference evidence="2 3" key="1">
    <citation type="journal article" date="2015" name="BMC Genomics">
        <title>Genome mining reveals unlocked bioactive potential of marine Gram-negative bacteria.</title>
        <authorList>
            <person name="Machado H."/>
            <person name="Sonnenschein E.C."/>
            <person name="Melchiorsen J."/>
            <person name="Gram L."/>
        </authorList>
    </citation>
    <scope>NUCLEOTIDE SEQUENCE [LARGE SCALE GENOMIC DNA]</scope>
    <source>
        <strain evidence="2 3">S2471</strain>
    </source>
</reference>
<organism evidence="2 3">
    <name type="scientific">Pseudoalteromonas rubra</name>
    <dbReference type="NCBI Taxonomy" id="43658"/>
    <lineage>
        <taxon>Bacteria</taxon>
        <taxon>Pseudomonadati</taxon>
        <taxon>Pseudomonadota</taxon>
        <taxon>Gammaproteobacteria</taxon>
        <taxon>Alteromonadales</taxon>
        <taxon>Pseudoalteromonadaceae</taxon>
        <taxon>Pseudoalteromonas</taxon>
    </lineage>
</organism>
<feature type="region of interest" description="Disordered" evidence="1">
    <location>
        <begin position="26"/>
        <end position="59"/>
    </location>
</feature>
<gene>
    <name evidence="2" type="ORF">TW77_08745</name>
</gene>
<evidence type="ECO:0000313" key="3">
    <source>
        <dbReference type="Proteomes" id="UP000033452"/>
    </source>
</evidence>
<dbReference type="PATRIC" id="fig|43658.5.peg.1845"/>
<evidence type="ECO:0000313" key="2">
    <source>
        <dbReference type="EMBL" id="KJZ09870.1"/>
    </source>
</evidence>
<dbReference type="RefSeq" id="WP_046004599.1">
    <property type="nucleotide sequence ID" value="NZ_JXYA01000017.1"/>
</dbReference>
<dbReference type="Proteomes" id="UP000033452">
    <property type="component" value="Unassembled WGS sequence"/>
</dbReference>
<accession>A0A0F4QRI7</accession>
<name>A0A0F4QRI7_9GAMM</name>
<dbReference type="OrthoDB" id="6314501at2"/>
<keyword evidence="3" id="KW-1185">Reference proteome</keyword>
<proteinExistence type="predicted"/>
<dbReference type="AlphaFoldDB" id="A0A0F4QRI7"/>
<evidence type="ECO:0008006" key="4">
    <source>
        <dbReference type="Google" id="ProtNLM"/>
    </source>
</evidence>
<protein>
    <recommendedName>
        <fullName evidence="4">Class I lanthipeptide</fullName>
    </recommendedName>
</protein>
<evidence type="ECO:0000256" key="1">
    <source>
        <dbReference type="SAM" id="MobiDB-lite"/>
    </source>
</evidence>
<comment type="caution">
    <text evidence="2">The sequence shown here is derived from an EMBL/GenBank/DDBJ whole genome shotgun (WGS) entry which is preliminary data.</text>
</comment>